<sequence>MDSERIIQQIEALKNELIVCHAREIVQSRADGSKCAPLVLDLTENGDTQKSNNQVGLLWMFVLIHSRFQDKHWTTMLSLTSTEPDGLSLAAATPDPIKREDIIIRDTTSARLNEASERMKEGLISEDHPKTADSSKKNIKRGQDRDFYTCILNKHVPQSPIELNKDDALTLMHKPHPKDKDMIKVYRGGDCMGHLPVCFSWWMAPLVDKGLLKFPLVGWKIWQFPKEKSLKLNRQESTTTKAASRTLMPRLSDPDLAISTYKYLWSY</sequence>
<evidence type="ECO:0000313" key="2">
    <source>
        <dbReference type="EMBL" id="PRP73318.1"/>
    </source>
</evidence>
<accession>A0A2P6MNM3</accession>
<evidence type="ECO:0000256" key="1">
    <source>
        <dbReference type="SAM" id="MobiDB-lite"/>
    </source>
</evidence>
<reference evidence="2 3" key="1">
    <citation type="journal article" date="2018" name="Genome Biol. Evol.">
        <title>Multiple Roots of Fruiting Body Formation in Amoebozoa.</title>
        <authorList>
            <person name="Hillmann F."/>
            <person name="Forbes G."/>
            <person name="Novohradska S."/>
            <person name="Ferling I."/>
            <person name="Riege K."/>
            <person name="Groth M."/>
            <person name="Westermann M."/>
            <person name="Marz M."/>
            <person name="Spaller T."/>
            <person name="Winckler T."/>
            <person name="Schaap P."/>
            <person name="Glockner G."/>
        </authorList>
    </citation>
    <scope>NUCLEOTIDE SEQUENCE [LARGE SCALE GENOMIC DNA]</scope>
    <source>
        <strain evidence="2 3">Jena</strain>
    </source>
</reference>
<feature type="region of interest" description="Disordered" evidence="1">
    <location>
        <begin position="119"/>
        <end position="138"/>
    </location>
</feature>
<proteinExistence type="predicted"/>
<keyword evidence="3" id="KW-1185">Reference proteome</keyword>
<dbReference type="AlphaFoldDB" id="A0A2P6MNM3"/>
<name>A0A2P6MNM3_9EUKA</name>
<organism evidence="2 3">
    <name type="scientific">Planoprotostelium fungivorum</name>
    <dbReference type="NCBI Taxonomy" id="1890364"/>
    <lineage>
        <taxon>Eukaryota</taxon>
        <taxon>Amoebozoa</taxon>
        <taxon>Evosea</taxon>
        <taxon>Variosea</taxon>
        <taxon>Cavosteliida</taxon>
        <taxon>Cavosteliaceae</taxon>
        <taxon>Planoprotostelium</taxon>
    </lineage>
</organism>
<dbReference type="EMBL" id="MDYQ01000630">
    <property type="protein sequence ID" value="PRP73318.1"/>
    <property type="molecule type" value="Genomic_DNA"/>
</dbReference>
<evidence type="ECO:0000313" key="3">
    <source>
        <dbReference type="Proteomes" id="UP000241769"/>
    </source>
</evidence>
<dbReference type="Proteomes" id="UP000241769">
    <property type="component" value="Unassembled WGS sequence"/>
</dbReference>
<dbReference type="InParanoid" id="A0A2P6MNM3"/>
<gene>
    <name evidence="2" type="ORF">PROFUN_16849</name>
</gene>
<comment type="caution">
    <text evidence="2">The sequence shown here is derived from an EMBL/GenBank/DDBJ whole genome shotgun (WGS) entry which is preliminary data.</text>
</comment>
<protein>
    <submittedName>
        <fullName evidence="2">Uncharacterized protein</fullName>
    </submittedName>
</protein>